<accession>A0A917KBJ8</accession>
<evidence type="ECO:0000313" key="6">
    <source>
        <dbReference type="Proteomes" id="UP000637695"/>
    </source>
</evidence>
<comment type="caution">
    <text evidence="5">The sequence shown here is derived from an EMBL/GenBank/DDBJ whole genome shotgun (WGS) entry which is preliminary data.</text>
</comment>
<keyword evidence="2 3" id="KW-0378">Hydrolase</keyword>
<protein>
    <recommendedName>
        <fullName evidence="4">Nudix hydrolase domain-containing protein</fullName>
    </recommendedName>
</protein>
<dbReference type="InterPro" id="IPR000086">
    <property type="entry name" value="NUDIX_hydrolase_dom"/>
</dbReference>
<dbReference type="InterPro" id="IPR015797">
    <property type="entry name" value="NUDIX_hydrolase-like_dom_sf"/>
</dbReference>
<evidence type="ECO:0000256" key="1">
    <source>
        <dbReference type="ARBA" id="ARBA00001946"/>
    </source>
</evidence>
<keyword evidence="6" id="KW-1185">Reference proteome</keyword>
<sequence length="158" mass="17661">MQIIVNCLVRWRGGIVMLHKPRRGLWFLPGGKVEPGESWPDAVRREVWEETGLRLGRVTLCGVHVLVTAPGPGREAVYRTLAQFAGEAAGGELLAVSKEGEVKVIREEQIARLPMDEGDRIMLEHTLRAAASGGVVWFGRFEYGWDEQLVRWRAEMGA</sequence>
<dbReference type="PANTHER" id="PTHR43046:SF2">
    <property type="entry name" value="8-OXO-DGTP DIPHOSPHATASE-RELATED"/>
    <property type="match status" value="1"/>
</dbReference>
<dbReference type="PROSITE" id="PS51462">
    <property type="entry name" value="NUDIX"/>
    <property type="match status" value="1"/>
</dbReference>
<dbReference type="InterPro" id="IPR020476">
    <property type="entry name" value="Nudix_hydrolase"/>
</dbReference>
<dbReference type="GO" id="GO:0016787">
    <property type="term" value="F:hydrolase activity"/>
    <property type="evidence" value="ECO:0007669"/>
    <property type="project" value="UniProtKB-KW"/>
</dbReference>
<proteinExistence type="inferred from homology"/>
<evidence type="ECO:0000256" key="3">
    <source>
        <dbReference type="RuleBase" id="RU003476"/>
    </source>
</evidence>
<dbReference type="InterPro" id="IPR020084">
    <property type="entry name" value="NUDIX_hydrolase_CS"/>
</dbReference>
<dbReference type="Proteomes" id="UP000637695">
    <property type="component" value="Unassembled WGS sequence"/>
</dbReference>
<dbReference type="PROSITE" id="PS00893">
    <property type="entry name" value="NUDIX_BOX"/>
    <property type="match status" value="1"/>
</dbReference>
<evidence type="ECO:0000313" key="5">
    <source>
        <dbReference type="EMBL" id="GGJ05787.1"/>
    </source>
</evidence>
<reference evidence="5" key="1">
    <citation type="journal article" date="2014" name="Int. J. Syst. Evol. Microbiol.">
        <title>Complete genome sequence of Corynebacterium casei LMG S-19264T (=DSM 44701T), isolated from a smear-ripened cheese.</title>
        <authorList>
            <consortium name="US DOE Joint Genome Institute (JGI-PGF)"/>
            <person name="Walter F."/>
            <person name="Albersmeier A."/>
            <person name="Kalinowski J."/>
            <person name="Ruckert C."/>
        </authorList>
    </citation>
    <scope>NUCLEOTIDE SEQUENCE</scope>
    <source>
        <strain evidence="5">JCM 18487</strain>
    </source>
</reference>
<dbReference type="Gene3D" id="3.90.79.10">
    <property type="entry name" value="Nucleoside Triphosphate Pyrophosphohydrolase"/>
    <property type="match status" value="1"/>
</dbReference>
<dbReference type="SUPFAM" id="SSF55811">
    <property type="entry name" value="Nudix"/>
    <property type="match status" value="1"/>
</dbReference>
<evidence type="ECO:0000259" key="4">
    <source>
        <dbReference type="PROSITE" id="PS51462"/>
    </source>
</evidence>
<dbReference type="EMBL" id="BMOY01000018">
    <property type="protein sequence ID" value="GGJ05787.1"/>
    <property type="molecule type" value="Genomic_DNA"/>
</dbReference>
<dbReference type="Pfam" id="PF00293">
    <property type="entry name" value="NUDIX"/>
    <property type="match status" value="1"/>
</dbReference>
<dbReference type="AlphaFoldDB" id="A0A917KBJ8"/>
<name>A0A917KBJ8_9BACL</name>
<dbReference type="PRINTS" id="PR00502">
    <property type="entry name" value="NUDIXFAMILY"/>
</dbReference>
<dbReference type="RefSeq" id="WP_188881982.1">
    <property type="nucleotide sequence ID" value="NZ_BMOY01000018.1"/>
</dbReference>
<feature type="domain" description="Nudix hydrolase" evidence="4">
    <location>
        <begin position="1"/>
        <end position="128"/>
    </location>
</feature>
<comment type="similarity">
    <text evidence="3">Belongs to the Nudix hydrolase family.</text>
</comment>
<evidence type="ECO:0000256" key="2">
    <source>
        <dbReference type="ARBA" id="ARBA00022801"/>
    </source>
</evidence>
<dbReference type="PANTHER" id="PTHR43046">
    <property type="entry name" value="GDP-MANNOSE MANNOSYL HYDROLASE"/>
    <property type="match status" value="1"/>
</dbReference>
<gene>
    <name evidence="5" type="ORF">GCM10010885_13680</name>
</gene>
<reference evidence="5" key="2">
    <citation type="submission" date="2020-09" db="EMBL/GenBank/DDBJ databases">
        <authorList>
            <person name="Sun Q."/>
            <person name="Ohkuma M."/>
        </authorList>
    </citation>
    <scope>NUCLEOTIDE SEQUENCE</scope>
    <source>
        <strain evidence="5">JCM 18487</strain>
    </source>
</reference>
<organism evidence="5 6">
    <name type="scientific">Alicyclobacillus cellulosilyticus</name>
    <dbReference type="NCBI Taxonomy" id="1003997"/>
    <lineage>
        <taxon>Bacteria</taxon>
        <taxon>Bacillati</taxon>
        <taxon>Bacillota</taxon>
        <taxon>Bacilli</taxon>
        <taxon>Bacillales</taxon>
        <taxon>Alicyclobacillaceae</taxon>
        <taxon>Alicyclobacillus</taxon>
    </lineage>
</organism>
<comment type="cofactor">
    <cofactor evidence="1">
        <name>Mg(2+)</name>
        <dbReference type="ChEBI" id="CHEBI:18420"/>
    </cofactor>
</comment>